<feature type="region of interest" description="Disordered" evidence="1">
    <location>
        <begin position="107"/>
        <end position="136"/>
    </location>
</feature>
<dbReference type="EMBL" id="JAHHUM010002698">
    <property type="protein sequence ID" value="KAK5601265.1"/>
    <property type="molecule type" value="Genomic_DNA"/>
</dbReference>
<name>A0AAV9QZ32_9TELE</name>
<feature type="compositionally biased region" description="Polar residues" evidence="1">
    <location>
        <begin position="115"/>
        <end position="125"/>
    </location>
</feature>
<gene>
    <name evidence="2" type="ORF">CRENBAI_001991</name>
</gene>
<protein>
    <submittedName>
        <fullName evidence="2">Uncharacterized protein</fullName>
    </submittedName>
</protein>
<feature type="region of interest" description="Disordered" evidence="1">
    <location>
        <begin position="1"/>
        <end position="32"/>
    </location>
</feature>
<organism evidence="2 3">
    <name type="scientific">Crenichthys baileyi</name>
    <name type="common">White River springfish</name>
    <dbReference type="NCBI Taxonomy" id="28760"/>
    <lineage>
        <taxon>Eukaryota</taxon>
        <taxon>Metazoa</taxon>
        <taxon>Chordata</taxon>
        <taxon>Craniata</taxon>
        <taxon>Vertebrata</taxon>
        <taxon>Euteleostomi</taxon>
        <taxon>Actinopterygii</taxon>
        <taxon>Neopterygii</taxon>
        <taxon>Teleostei</taxon>
        <taxon>Neoteleostei</taxon>
        <taxon>Acanthomorphata</taxon>
        <taxon>Ovalentaria</taxon>
        <taxon>Atherinomorphae</taxon>
        <taxon>Cyprinodontiformes</taxon>
        <taxon>Goodeidae</taxon>
        <taxon>Crenichthys</taxon>
    </lineage>
</organism>
<evidence type="ECO:0000256" key="1">
    <source>
        <dbReference type="SAM" id="MobiDB-lite"/>
    </source>
</evidence>
<dbReference type="AlphaFoldDB" id="A0AAV9QZ32"/>
<comment type="caution">
    <text evidence="2">The sequence shown here is derived from an EMBL/GenBank/DDBJ whole genome shotgun (WGS) entry which is preliminary data.</text>
</comment>
<keyword evidence="3" id="KW-1185">Reference proteome</keyword>
<feature type="compositionally biased region" description="Basic and acidic residues" evidence="1">
    <location>
        <begin position="1"/>
        <end position="11"/>
    </location>
</feature>
<feature type="region of interest" description="Disordered" evidence="1">
    <location>
        <begin position="65"/>
        <end position="88"/>
    </location>
</feature>
<evidence type="ECO:0000313" key="3">
    <source>
        <dbReference type="Proteomes" id="UP001311232"/>
    </source>
</evidence>
<accession>A0AAV9QZ32</accession>
<proteinExistence type="predicted"/>
<dbReference type="Proteomes" id="UP001311232">
    <property type="component" value="Unassembled WGS sequence"/>
</dbReference>
<sequence>MKCGMDTKELENELPPLLAPVPKEFEDETPSHLASVRKGFKDELPPLPVSAPEEFRDELPPFLITVPEGSEDELPLLPVPERFGDEPPPVRVPDFCEVCENALPQSAEPHRVHRTSTGPQISTASPRIPAVSTPLS</sequence>
<feature type="compositionally biased region" description="Low complexity" evidence="1">
    <location>
        <begin position="13"/>
        <end position="22"/>
    </location>
</feature>
<reference evidence="2 3" key="1">
    <citation type="submission" date="2021-06" db="EMBL/GenBank/DDBJ databases">
        <authorList>
            <person name="Palmer J.M."/>
        </authorList>
    </citation>
    <scope>NUCLEOTIDE SEQUENCE [LARGE SCALE GENOMIC DNA]</scope>
    <source>
        <strain evidence="2 3">MEX-2019</strain>
        <tissue evidence="2">Muscle</tissue>
    </source>
</reference>
<evidence type="ECO:0000313" key="2">
    <source>
        <dbReference type="EMBL" id="KAK5601265.1"/>
    </source>
</evidence>